<organism evidence="2 3">
    <name type="scientific">Angomonas deanei</name>
    <dbReference type="NCBI Taxonomy" id="59799"/>
    <lineage>
        <taxon>Eukaryota</taxon>
        <taxon>Discoba</taxon>
        <taxon>Euglenozoa</taxon>
        <taxon>Kinetoplastea</taxon>
        <taxon>Metakinetoplastina</taxon>
        <taxon>Trypanosomatida</taxon>
        <taxon>Trypanosomatidae</taxon>
        <taxon>Strigomonadinae</taxon>
        <taxon>Angomonas</taxon>
    </lineage>
</organism>
<evidence type="ECO:0000313" key="3">
    <source>
        <dbReference type="Proteomes" id="UP000515908"/>
    </source>
</evidence>
<feature type="domain" description="AMP-dependent synthetase/ligase" evidence="1">
    <location>
        <begin position="125"/>
        <end position="525"/>
    </location>
</feature>
<dbReference type="GO" id="GO:0004467">
    <property type="term" value="F:long-chain fatty acid-CoA ligase activity"/>
    <property type="evidence" value="ECO:0007669"/>
    <property type="project" value="TreeGrafter"/>
</dbReference>
<name>A0A7G2CQE7_9TRYP</name>
<proteinExistence type="predicted"/>
<accession>A0A7G2CQE7</accession>
<sequence>MGGAVVSLMEARNYYSMTVNPEAEKFRARLDKHGGSLIEFIPGTETKNASAIFKLAGRTDEERKQFAEQSYSQPCFYNRFKRFCEENPDKQSLGYRPVERVVKEDITDATGKTKKMDITYCGPTVRLPLSSVWEKVEYFGRGLLQIGATPRSNVAIFMDTSLEWLVSIYGIWSQDMVTATVYANLGHDALAYALHETGSAAVVCNGENAAKIAELIRSGKILALSIIYTGTLPASLDTTGLELHKFEDVLEMGRESHVPSPGPVSNDDLALIMYTSGTTGDPKGVMHTHGSIIAGYSFLNERVVDLIGEKNEGETYCAFLPMAHIMEFTIANIFVLRGSFVGFGGPRTLTDITCRPHGDLSEYKPTVVVGVPRIFDTMKKAIEAKLPPPGSVKRAVFDQAFATRLKALRDGYETPFYNDKVFAPMRQIFGGNARIFLSGGGPLSAETQDFVNVCFGNVVIGYGLTETVCVGGITVRADFETGAAGQPLPGSQYKLLDTDYYKHTDTPEPQGELLERGQHLFKGYYKQPELTKEAIDEDGWFHTGDVVSLSKDGKLKLVGRVKALAKNVLGEYVAMENLEAIYGNNPLLCPNGVCVLVNPHRSYICAIGLTEEAKAVAFAAEHGIAGDYPAILEDPAFQKAAARSLAETAKKAKRAGFEQVRNVAILNDVWTPENDVLTAAMKLKRRVIDEKYADLIEKLFKDE</sequence>
<dbReference type="Gene3D" id="3.40.50.12780">
    <property type="entry name" value="N-terminal domain of ligase-like"/>
    <property type="match status" value="1"/>
</dbReference>
<dbReference type="EMBL" id="LR877164">
    <property type="protein sequence ID" value="CAD2221201.1"/>
    <property type="molecule type" value="Genomic_DNA"/>
</dbReference>
<dbReference type="Pfam" id="PF00501">
    <property type="entry name" value="AMP-binding"/>
    <property type="match status" value="1"/>
</dbReference>
<evidence type="ECO:0000259" key="1">
    <source>
        <dbReference type="Pfam" id="PF00501"/>
    </source>
</evidence>
<dbReference type="OrthoDB" id="1700726at2759"/>
<dbReference type="AlphaFoldDB" id="A0A7G2CQE7"/>
<dbReference type="GO" id="GO:0016020">
    <property type="term" value="C:membrane"/>
    <property type="evidence" value="ECO:0007669"/>
    <property type="project" value="TreeGrafter"/>
</dbReference>
<dbReference type="PANTHER" id="PTHR43272">
    <property type="entry name" value="LONG-CHAIN-FATTY-ACID--COA LIGASE"/>
    <property type="match status" value="1"/>
</dbReference>
<dbReference type="InterPro" id="IPR000873">
    <property type="entry name" value="AMP-dep_synth/lig_dom"/>
</dbReference>
<gene>
    <name evidence="2" type="ORF">ADEAN_000873200</name>
</gene>
<reference evidence="2 3" key="1">
    <citation type="submission" date="2020-08" db="EMBL/GenBank/DDBJ databases">
        <authorList>
            <person name="Newling K."/>
            <person name="Davey J."/>
            <person name="Forrester S."/>
        </authorList>
    </citation>
    <scope>NUCLEOTIDE SEQUENCE [LARGE SCALE GENOMIC DNA]</scope>
    <source>
        <strain evidence="3">Crithidia deanei Carvalho (ATCC PRA-265)</strain>
    </source>
</reference>
<dbReference type="Proteomes" id="UP000515908">
    <property type="component" value="Chromosome 20"/>
</dbReference>
<evidence type="ECO:0000313" key="2">
    <source>
        <dbReference type="EMBL" id="CAD2221201.1"/>
    </source>
</evidence>
<dbReference type="InterPro" id="IPR020845">
    <property type="entry name" value="AMP-binding_CS"/>
</dbReference>
<dbReference type="PANTHER" id="PTHR43272:SF105">
    <property type="entry name" value="ACYL COA SYNTHETASE, PUTATIVE-RELATED"/>
    <property type="match status" value="1"/>
</dbReference>
<keyword evidence="3" id="KW-1185">Reference proteome</keyword>
<dbReference type="VEuPathDB" id="TriTrypDB:ADEAN_000873200"/>
<dbReference type="PROSITE" id="PS00455">
    <property type="entry name" value="AMP_BINDING"/>
    <property type="match status" value="1"/>
</dbReference>
<dbReference type="InterPro" id="IPR042099">
    <property type="entry name" value="ANL_N_sf"/>
</dbReference>
<dbReference type="SUPFAM" id="SSF56801">
    <property type="entry name" value="Acetyl-CoA synthetase-like"/>
    <property type="match status" value="1"/>
</dbReference>
<protein>
    <submittedName>
        <fullName evidence="2">AMP-binding enzyme, putative</fullName>
    </submittedName>
</protein>
<dbReference type="GO" id="GO:0005783">
    <property type="term" value="C:endoplasmic reticulum"/>
    <property type="evidence" value="ECO:0007669"/>
    <property type="project" value="TreeGrafter"/>
</dbReference>